<dbReference type="GO" id="GO:0016787">
    <property type="term" value="F:hydrolase activity"/>
    <property type="evidence" value="ECO:0007669"/>
    <property type="project" value="UniProtKB-KW"/>
</dbReference>
<evidence type="ECO:0000256" key="8">
    <source>
        <dbReference type="ARBA" id="ARBA00048968"/>
    </source>
</evidence>
<dbReference type="NCBIfam" id="TIGR00726">
    <property type="entry name" value="peptidoglycan editing factor PgeF"/>
    <property type="match status" value="1"/>
</dbReference>
<protein>
    <recommendedName>
        <fullName evidence="10">Purine nucleoside phosphorylase</fullName>
    </recommendedName>
</protein>
<dbReference type="InterPro" id="IPR003730">
    <property type="entry name" value="Cu_polyphenol_OxRdtase"/>
</dbReference>
<dbReference type="Pfam" id="PF02578">
    <property type="entry name" value="Cu-oxidase_4"/>
    <property type="match status" value="1"/>
</dbReference>
<evidence type="ECO:0000256" key="6">
    <source>
        <dbReference type="ARBA" id="ARBA00022833"/>
    </source>
</evidence>
<comment type="catalytic activity">
    <reaction evidence="7">
        <text>adenosine + H2O + H(+) = inosine + NH4(+)</text>
        <dbReference type="Rhea" id="RHEA:24408"/>
        <dbReference type="ChEBI" id="CHEBI:15377"/>
        <dbReference type="ChEBI" id="CHEBI:15378"/>
        <dbReference type="ChEBI" id="CHEBI:16335"/>
        <dbReference type="ChEBI" id="CHEBI:17596"/>
        <dbReference type="ChEBI" id="CHEBI:28938"/>
        <dbReference type="EC" id="3.5.4.4"/>
    </reaction>
    <physiologicalReaction direction="left-to-right" evidence="7">
        <dbReference type="Rhea" id="RHEA:24409"/>
    </physiologicalReaction>
</comment>
<evidence type="ECO:0000256" key="4">
    <source>
        <dbReference type="ARBA" id="ARBA00022723"/>
    </source>
</evidence>
<dbReference type="SUPFAM" id="SSF64438">
    <property type="entry name" value="CNF1/YfiH-like putative cysteine hydrolases"/>
    <property type="match status" value="1"/>
</dbReference>
<comment type="catalytic activity">
    <reaction evidence="9">
        <text>S-methyl-5'-thioadenosine + phosphate = 5-(methylsulfanyl)-alpha-D-ribose 1-phosphate + adenine</text>
        <dbReference type="Rhea" id="RHEA:11852"/>
        <dbReference type="ChEBI" id="CHEBI:16708"/>
        <dbReference type="ChEBI" id="CHEBI:17509"/>
        <dbReference type="ChEBI" id="CHEBI:43474"/>
        <dbReference type="ChEBI" id="CHEBI:58533"/>
        <dbReference type="EC" id="2.4.2.28"/>
    </reaction>
    <physiologicalReaction direction="left-to-right" evidence="9">
        <dbReference type="Rhea" id="RHEA:11853"/>
    </physiologicalReaction>
</comment>
<dbReference type="CDD" id="cd16833">
    <property type="entry name" value="YfiH"/>
    <property type="match status" value="1"/>
</dbReference>
<gene>
    <name evidence="11" type="primary">pgeF</name>
    <name evidence="11" type="ORF">FAS41_03890</name>
</gene>
<reference evidence="11 12" key="1">
    <citation type="submission" date="2019-04" db="EMBL/GenBank/DDBJ databases">
        <authorList>
            <person name="Li M."/>
        </authorList>
    </citation>
    <scope>NUCLEOTIDE SEQUENCE [LARGE SCALE GENOMIC DNA]</scope>
    <source>
        <strain evidence="11 12">LAM1902</strain>
    </source>
</reference>
<dbReference type="EMBL" id="SWDV01000002">
    <property type="protein sequence ID" value="TLX80799.1"/>
    <property type="molecule type" value="Genomic_DNA"/>
</dbReference>
<evidence type="ECO:0000256" key="7">
    <source>
        <dbReference type="ARBA" id="ARBA00047989"/>
    </source>
</evidence>
<dbReference type="InterPro" id="IPR011324">
    <property type="entry name" value="Cytotoxic_necrot_fac-like_cat"/>
</dbReference>
<evidence type="ECO:0000256" key="10">
    <source>
        <dbReference type="RuleBase" id="RU361274"/>
    </source>
</evidence>
<comment type="catalytic activity">
    <reaction evidence="1">
        <text>inosine + phosphate = alpha-D-ribose 1-phosphate + hypoxanthine</text>
        <dbReference type="Rhea" id="RHEA:27646"/>
        <dbReference type="ChEBI" id="CHEBI:17368"/>
        <dbReference type="ChEBI" id="CHEBI:17596"/>
        <dbReference type="ChEBI" id="CHEBI:43474"/>
        <dbReference type="ChEBI" id="CHEBI:57720"/>
        <dbReference type="EC" id="2.4.2.1"/>
    </reaction>
    <physiologicalReaction direction="left-to-right" evidence="1">
        <dbReference type="Rhea" id="RHEA:27647"/>
    </physiologicalReaction>
</comment>
<accession>A0A5R9RC31</accession>
<evidence type="ECO:0000256" key="1">
    <source>
        <dbReference type="ARBA" id="ARBA00000553"/>
    </source>
</evidence>
<name>A0A5R9RC31_9PSED</name>
<sequence>MSPWLTPDWPIPANVRACVTTRAGGVSLEPFDSFNLGDHVGDDPVAVAENRRRLTAELGCQPAWLSQVHGIDVVEADPSAVSTADASWSATRGLACTIMTADCLPALFCDRAGTRVGAAHAGWRGLAGGVLEATVDAMGVVPAELLVWLGPSIGPQAFEVGPEVREAFLKDHAEAERAFLPSANAGKYMADIYELARIRLAAKGVTAVYGGGFCTFTDTERFYSYRRSSRTGRLASLIWLL</sequence>
<dbReference type="AlphaFoldDB" id="A0A5R9RC31"/>
<dbReference type="Gene3D" id="3.60.140.10">
    <property type="entry name" value="CNF1/YfiH-like putative cysteine hydrolases"/>
    <property type="match status" value="1"/>
</dbReference>
<keyword evidence="3" id="KW-0808">Transferase</keyword>
<keyword evidence="12" id="KW-1185">Reference proteome</keyword>
<evidence type="ECO:0000313" key="12">
    <source>
        <dbReference type="Proteomes" id="UP000306635"/>
    </source>
</evidence>
<comment type="caution">
    <text evidence="11">The sequence shown here is derived from an EMBL/GenBank/DDBJ whole genome shotgun (WGS) entry which is preliminary data.</text>
</comment>
<keyword evidence="4" id="KW-0479">Metal-binding</keyword>
<evidence type="ECO:0000256" key="3">
    <source>
        <dbReference type="ARBA" id="ARBA00022679"/>
    </source>
</evidence>
<dbReference type="RefSeq" id="WP_138520318.1">
    <property type="nucleotide sequence ID" value="NZ_JAOCBK010000001.1"/>
</dbReference>
<dbReference type="GO" id="GO:0005507">
    <property type="term" value="F:copper ion binding"/>
    <property type="evidence" value="ECO:0007669"/>
    <property type="project" value="TreeGrafter"/>
</dbReference>
<dbReference type="InterPro" id="IPR038371">
    <property type="entry name" value="Cu_polyphenol_OxRdtase_sf"/>
</dbReference>
<proteinExistence type="inferred from homology"/>
<dbReference type="PANTHER" id="PTHR30616:SF2">
    <property type="entry name" value="PURINE NUCLEOSIDE PHOSPHORYLASE LACC1"/>
    <property type="match status" value="1"/>
</dbReference>
<comment type="similarity">
    <text evidence="2 10">Belongs to the purine nucleoside phosphorylase YfiH/LACC1 family.</text>
</comment>
<dbReference type="GO" id="GO:0017061">
    <property type="term" value="F:S-methyl-5-thioadenosine phosphorylase activity"/>
    <property type="evidence" value="ECO:0007669"/>
    <property type="project" value="UniProtKB-EC"/>
</dbReference>
<dbReference type="Proteomes" id="UP000306635">
    <property type="component" value="Unassembled WGS sequence"/>
</dbReference>
<dbReference type="OrthoDB" id="4279at2"/>
<dbReference type="PANTHER" id="PTHR30616">
    <property type="entry name" value="UNCHARACTERIZED PROTEIN YFIH"/>
    <property type="match status" value="1"/>
</dbReference>
<keyword evidence="5" id="KW-0378">Hydrolase</keyword>
<comment type="catalytic activity">
    <reaction evidence="8">
        <text>adenosine + phosphate = alpha-D-ribose 1-phosphate + adenine</text>
        <dbReference type="Rhea" id="RHEA:27642"/>
        <dbReference type="ChEBI" id="CHEBI:16335"/>
        <dbReference type="ChEBI" id="CHEBI:16708"/>
        <dbReference type="ChEBI" id="CHEBI:43474"/>
        <dbReference type="ChEBI" id="CHEBI:57720"/>
        <dbReference type="EC" id="2.4.2.1"/>
    </reaction>
    <physiologicalReaction direction="left-to-right" evidence="8">
        <dbReference type="Rhea" id="RHEA:27643"/>
    </physiologicalReaction>
</comment>
<organism evidence="11 12">
    <name type="scientific">Pseudomonas nicosulfuronedens</name>
    <dbReference type="NCBI Taxonomy" id="2571105"/>
    <lineage>
        <taxon>Bacteria</taxon>
        <taxon>Pseudomonadati</taxon>
        <taxon>Pseudomonadota</taxon>
        <taxon>Gammaproteobacteria</taxon>
        <taxon>Pseudomonadales</taxon>
        <taxon>Pseudomonadaceae</taxon>
        <taxon>Pseudomonas</taxon>
    </lineage>
</organism>
<evidence type="ECO:0000256" key="2">
    <source>
        <dbReference type="ARBA" id="ARBA00007353"/>
    </source>
</evidence>
<evidence type="ECO:0000313" key="11">
    <source>
        <dbReference type="EMBL" id="TLX80799.1"/>
    </source>
</evidence>
<evidence type="ECO:0000256" key="9">
    <source>
        <dbReference type="ARBA" id="ARBA00049893"/>
    </source>
</evidence>
<keyword evidence="6" id="KW-0862">Zinc</keyword>
<evidence type="ECO:0000256" key="5">
    <source>
        <dbReference type="ARBA" id="ARBA00022801"/>
    </source>
</evidence>